<dbReference type="EMBL" id="LVVT01000001">
    <property type="protein sequence ID" value="TQS84806.1"/>
    <property type="molecule type" value="Genomic_DNA"/>
</dbReference>
<evidence type="ECO:0000313" key="2">
    <source>
        <dbReference type="Proteomes" id="UP000752814"/>
    </source>
</evidence>
<dbReference type="RefSeq" id="WP_020448631.1">
    <property type="nucleotide sequence ID" value="NZ_CAYAXV010000006.1"/>
</dbReference>
<dbReference type="InterPro" id="IPR016181">
    <property type="entry name" value="Acyl_CoA_acyltransferase"/>
</dbReference>
<dbReference type="Gene3D" id="3.40.630.30">
    <property type="match status" value="1"/>
</dbReference>
<evidence type="ECO:0000313" key="1">
    <source>
        <dbReference type="EMBL" id="TQS84806.1"/>
    </source>
</evidence>
<proteinExistence type="predicted"/>
<comment type="caution">
    <text evidence="1">The sequence shown here is derived from an EMBL/GenBank/DDBJ whole genome shotgun (WGS) entry which is preliminary data.</text>
</comment>
<dbReference type="SUPFAM" id="SSF55729">
    <property type="entry name" value="Acyl-CoA N-acyltransferases (Nat)"/>
    <property type="match status" value="1"/>
</dbReference>
<dbReference type="Proteomes" id="UP000752814">
    <property type="component" value="Unassembled WGS sequence"/>
</dbReference>
<accession>A0A8J8PFQ9</accession>
<protein>
    <submittedName>
        <fullName evidence="1">Uncharacterized protein</fullName>
    </submittedName>
</protein>
<reference evidence="1" key="1">
    <citation type="submission" date="2016-03" db="EMBL/GenBank/DDBJ databases">
        <authorList>
            <person name="Borrel G."/>
            <person name="Mccann A."/>
            <person name="O'Toole P.W."/>
        </authorList>
    </citation>
    <scope>NUCLEOTIDE SEQUENCE</scope>
    <source>
        <strain evidence="1">183</strain>
    </source>
</reference>
<organism evidence="1 2">
    <name type="scientific">Candidatus Methanomassiliicoccus intestinalis</name>
    <dbReference type="NCBI Taxonomy" id="1406512"/>
    <lineage>
        <taxon>Archaea</taxon>
        <taxon>Methanobacteriati</taxon>
        <taxon>Thermoplasmatota</taxon>
        <taxon>Thermoplasmata</taxon>
        <taxon>Methanomassiliicoccales</taxon>
        <taxon>Methanomassiliicoccaceae</taxon>
        <taxon>Methanomassiliicoccus</taxon>
    </lineage>
</organism>
<dbReference type="AlphaFoldDB" id="A0A8J8PFQ9"/>
<sequence>MCNTDPTAIVQLLQAIPEWPGFNHKGSKEDFWHWRYDASRERNLISLVCHENNIVSHAASLPTLIVINGKVLDGAQWSDFFTDPNFRKQGLIEKALKNLEDSEISAGIETDFSFPSPAGYTIGINTGLKEIPCRFKQYELIIDPDKFFGSSKTGRVKKLAYATAMYLKANETHGIKGVRVEDVSEFPQDIDEFTRDFEMDYDLSIRHSREYLMHRYLHPCGGEYIVSIAKCNGKTCGYMVSRFYSADGIEYMDIVDLCAGSHSVVRVLLNHSVELCRNHGSRTIQIWLSSRDWISYDVTRFGFKTLKPIAGERVMKFLIRRFDGGKIPSDPVCHLMLGDSDWV</sequence>
<name>A0A8J8PFQ9_9ARCH</name>
<gene>
    <name evidence="1" type="ORF">A3207_01910</name>
</gene>